<keyword evidence="1" id="KW-0732">Signal</keyword>
<dbReference type="Proteomes" id="UP000023067">
    <property type="component" value="Unassembled WGS sequence"/>
</dbReference>
<dbReference type="HOGENOM" id="CLU_865145_0_0_11"/>
<feature type="compositionally biased region" description="Polar residues" evidence="2">
    <location>
        <begin position="16"/>
        <end position="33"/>
    </location>
</feature>
<feature type="transmembrane region" description="Helical" evidence="3">
    <location>
        <begin position="75"/>
        <end position="101"/>
    </location>
</feature>
<protein>
    <recommendedName>
        <fullName evidence="6">DUF4352 domain-containing protein</fullName>
    </recommendedName>
</protein>
<name>Z9JQ18_9MICO</name>
<dbReference type="Gene3D" id="2.60.40.1240">
    <property type="match status" value="1"/>
</dbReference>
<dbReference type="InterPro" id="IPR029050">
    <property type="entry name" value="Immunoprotect_excell_Ig-like"/>
</dbReference>
<keyword evidence="3" id="KW-0812">Transmembrane</keyword>
<feature type="region of interest" description="Disordered" evidence="2">
    <location>
        <begin position="1"/>
        <end position="69"/>
    </location>
</feature>
<sequence length="270" mass="27392">MTQPPQNPGSDPWGQPSGSSSANSGYDPQDWSQASYEAPAPGYGGAAPAPQYTAAPLPPGGPAPQASQGGGKGKLWALIGCGGCGVLAVLLVIILVIVIALSGLGSTDEDPEPIAVGTSEGEVVHGTSEDPLPMGTTLPVAVDGGTLEVTLGEVTWDATAALQEVSPSLTPAEAGNQYILVTVDYTYHGSGETDPAWDSSISFTAADGQAYVMAPAVTENSILDVATLTDGQSTVWDVAFEIPADAVGTGSFEVFSLDDFEEPSFYVSAV</sequence>
<evidence type="ECO:0000313" key="5">
    <source>
        <dbReference type="Proteomes" id="UP000023067"/>
    </source>
</evidence>
<organism evidence="4 5">
    <name type="scientific">Brachybacterium phenoliresistens</name>
    <dbReference type="NCBI Taxonomy" id="396014"/>
    <lineage>
        <taxon>Bacteria</taxon>
        <taxon>Bacillati</taxon>
        <taxon>Actinomycetota</taxon>
        <taxon>Actinomycetes</taxon>
        <taxon>Micrococcales</taxon>
        <taxon>Dermabacteraceae</taxon>
        <taxon>Brachybacterium</taxon>
    </lineage>
</organism>
<keyword evidence="3" id="KW-0472">Membrane</keyword>
<dbReference type="AlphaFoldDB" id="Z9JQ18"/>
<comment type="caution">
    <text evidence="4">The sequence shown here is derived from an EMBL/GenBank/DDBJ whole genome shotgun (WGS) entry which is preliminary data.</text>
</comment>
<dbReference type="PATRIC" id="fig|396014.3.peg.2742"/>
<feature type="region of interest" description="Disordered" evidence="2">
    <location>
        <begin position="108"/>
        <end position="134"/>
    </location>
</feature>
<dbReference type="RefSeq" id="WP_038373412.1">
    <property type="nucleotide sequence ID" value="NZ_KK069999.1"/>
</dbReference>
<proteinExistence type="predicted"/>
<gene>
    <name evidence="4" type="ORF">BF93_03565</name>
</gene>
<evidence type="ECO:0000256" key="1">
    <source>
        <dbReference type="ARBA" id="ARBA00022729"/>
    </source>
</evidence>
<keyword evidence="3" id="KW-1133">Transmembrane helix</keyword>
<dbReference type="STRING" id="396014.BF93_03565"/>
<evidence type="ECO:0000256" key="3">
    <source>
        <dbReference type="SAM" id="Phobius"/>
    </source>
</evidence>
<accession>Z9JQ18</accession>
<feature type="compositionally biased region" description="Low complexity" evidence="2">
    <location>
        <begin position="34"/>
        <end position="55"/>
    </location>
</feature>
<reference evidence="4 5" key="1">
    <citation type="submission" date="2014-02" db="EMBL/GenBank/DDBJ databases">
        <title>Genome sequence of Brachybacterium phenoliresistens strain W13A50.</title>
        <authorList>
            <person name="Wang X."/>
        </authorList>
    </citation>
    <scope>NUCLEOTIDE SEQUENCE [LARGE SCALE GENOMIC DNA]</scope>
    <source>
        <strain evidence="4 5">W13A50</strain>
    </source>
</reference>
<evidence type="ECO:0008006" key="6">
    <source>
        <dbReference type="Google" id="ProtNLM"/>
    </source>
</evidence>
<dbReference type="EMBL" id="JDYK01000015">
    <property type="protein sequence ID" value="EWS80485.1"/>
    <property type="molecule type" value="Genomic_DNA"/>
</dbReference>
<evidence type="ECO:0000256" key="2">
    <source>
        <dbReference type="SAM" id="MobiDB-lite"/>
    </source>
</evidence>
<dbReference type="OrthoDB" id="4424518at2"/>
<evidence type="ECO:0000313" key="4">
    <source>
        <dbReference type="EMBL" id="EWS80485.1"/>
    </source>
</evidence>
<keyword evidence="5" id="KW-1185">Reference proteome</keyword>